<dbReference type="PROSITE" id="PS00788">
    <property type="entry name" value="CHORISMATE_SYNTHASE_2"/>
    <property type="match status" value="1"/>
</dbReference>
<dbReference type="GO" id="GO:0008652">
    <property type="term" value="P:amino acid biosynthetic process"/>
    <property type="evidence" value="ECO:0007669"/>
    <property type="project" value="UniProtKB-KW"/>
</dbReference>
<dbReference type="HAMAP" id="MF_00300">
    <property type="entry name" value="Chorismate_synth"/>
    <property type="match status" value="1"/>
</dbReference>
<keyword evidence="8 11" id="KW-0521">NADP</keyword>
<dbReference type="GO" id="GO:0004107">
    <property type="term" value="F:chorismate synthase activity"/>
    <property type="evidence" value="ECO:0007669"/>
    <property type="project" value="UniProtKB-UniRule"/>
</dbReference>
<comment type="catalytic activity">
    <reaction evidence="11 12">
        <text>5-O-(1-carboxyvinyl)-3-phosphoshikimate = chorismate + phosphate</text>
        <dbReference type="Rhea" id="RHEA:21020"/>
        <dbReference type="ChEBI" id="CHEBI:29748"/>
        <dbReference type="ChEBI" id="CHEBI:43474"/>
        <dbReference type="ChEBI" id="CHEBI:57701"/>
        <dbReference type="EC" id="4.2.3.5"/>
    </reaction>
</comment>
<accession>A0A9D0ZUR4</accession>
<comment type="function">
    <text evidence="11">Catalyzes the anti-1,4-elimination of the C-3 phosphate and the C-6 proR hydrogen from 5-enolpyruvylshikimate-3-phosphate (EPSP) to yield chorismate, which is the branch point compound that serves as the starting substrate for the three terminal pathways of aromatic amino acid biosynthesis. This reaction introduces a second double bond into the aromatic ring system.</text>
</comment>
<evidence type="ECO:0000256" key="4">
    <source>
        <dbReference type="ARBA" id="ARBA00022605"/>
    </source>
</evidence>
<dbReference type="EC" id="4.2.3.5" evidence="3 11"/>
<gene>
    <name evidence="11 13" type="primary">aroC</name>
    <name evidence="13" type="ORF">IAB26_05230</name>
</gene>
<comment type="subunit">
    <text evidence="11">Homotetramer.</text>
</comment>
<comment type="caution">
    <text evidence="13">The sequence shown here is derived from an EMBL/GenBank/DDBJ whole genome shotgun (WGS) entry which is preliminary data.</text>
</comment>
<sequence>MSGSSFGNYFRITTWGESHGPAIGVVVDGCPAGLSLSPEEIQSYLDRRKPGQSRYSTPRKEEDHVEILSGIFEGKTTGTPISMMVPNTSQRSRDYAEIASYYRPGHSDMVYDQKYGFRDYRGGGRSSGRETIGRVAAGAIAVKLLDQFGIQFLTYTKSIGPVEASPSRFDRSQIFDNPLHMPDSEAAREAALYLDTLIKKGDSCGGIIECVVRNLCPGIGDPVFEKLDANLGKAILSIGAVKGVEIGDGFAAAKSTGSANNDPYTRSADGDIVKLSNHSGGILGGISDGSDLILRAAVKPTPSIAMQQDTVTKDGQGIQVRIQGRHDPVIVPRAVVVVEAMAAITILDLLLASIPSRLDNLKRYFRSIRDNS</sequence>
<dbReference type="PROSITE" id="PS00787">
    <property type="entry name" value="CHORISMATE_SYNTHASE_1"/>
    <property type="match status" value="1"/>
</dbReference>
<dbReference type="InterPro" id="IPR035904">
    <property type="entry name" value="Chorismate_synth_AroC_sf"/>
</dbReference>
<comment type="similarity">
    <text evidence="2 11 12">Belongs to the chorismate synthase family.</text>
</comment>
<comment type="cofactor">
    <cofactor evidence="11 12">
        <name>FMNH2</name>
        <dbReference type="ChEBI" id="CHEBI:57618"/>
    </cofactor>
    <text evidence="11 12">Reduced FMN (FMNH(2)).</text>
</comment>
<dbReference type="GO" id="GO:0009073">
    <property type="term" value="P:aromatic amino acid family biosynthetic process"/>
    <property type="evidence" value="ECO:0007669"/>
    <property type="project" value="UniProtKB-KW"/>
</dbReference>
<evidence type="ECO:0000256" key="6">
    <source>
        <dbReference type="ARBA" id="ARBA00022643"/>
    </source>
</evidence>
<evidence type="ECO:0000256" key="9">
    <source>
        <dbReference type="ARBA" id="ARBA00023141"/>
    </source>
</evidence>
<dbReference type="InterPro" id="IPR020541">
    <property type="entry name" value="Chorismate_synthase_CS"/>
</dbReference>
<evidence type="ECO:0000256" key="10">
    <source>
        <dbReference type="ARBA" id="ARBA00023239"/>
    </source>
</evidence>
<feature type="binding site" evidence="11">
    <location>
        <position position="325"/>
    </location>
    <ligand>
        <name>FMN</name>
        <dbReference type="ChEBI" id="CHEBI:58210"/>
    </ligand>
</feature>
<feature type="binding site" evidence="11">
    <location>
        <begin position="299"/>
        <end position="303"/>
    </location>
    <ligand>
        <name>FMN</name>
        <dbReference type="ChEBI" id="CHEBI:58210"/>
    </ligand>
</feature>
<evidence type="ECO:0000256" key="11">
    <source>
        <dbReference type="HAMAP-Rule" id="MF_00300"/>
    </source>
</evidence>
<evidence type="ECO:0000313" key="14">
    <source>
        <dbReference type="Proteomes" id="UP000886886"/>
    </source>
</evidence>
<organism evidence="13 14">
    <name type="scientific">Candidatus Limivivens merdigallinarum</name>
    <dbReference type="NCBI Taxonomy" id="2840859"/>
    <lineage>
        <taxon>Bacteria</taxon>
        <taxon>Bacillati</taxon>
        <taxon>Bacillota</taxon>
        <taxon>Clostridia</taxon>
        <taxon>Lachnospirales</taxon>
        <taxon>Lachnospiraceae</taxon>
        <taxon>Lachnospiraceae incertae sedis</taxon>
        <taxon>Candidatus Limivivens</taxon>
    </lineage>
</organism>
<keyword evidence="4 11" id="KW-0028">Amino-acid biosynthesis</keyword>
<dbReference type="PIRSF" id="PIRSF001456">
    <property type="entry name" value="Chorismate_synth"/>
    <property type="match status" value="1"/>
</dbReference>
<dbReference type="GO" id="GO:0010181">
    <property type="term" value="F:FMN binding"/>
    <property type="evidence" value="ECO:0007669"/>
    <property type="project" value="TreeGrafter"/>
</dbReference>
<dbReference type="PROSITE" id="PS00789">
    <property type="entry name" value="CHORISMATE_SYNTHASE_3"/>
    <property type="match status" value="1"/>
</dbReference>
<dbReference type="Proteomes" id="UP000886886">
    <property type="component" value="Unassembled WGS sequence"/>
</dbReference>
<evidence type="ECO:0000256" key="12">
    <source>
        <dbReference type="RuleBase" id="RU000605"/>
    </source>
</evidence>
<dbReference type="SUPFAM" id="SSF103263">
    <property type="entry name" value="Chorismate synthase, AroC"/>
    <property type="match status" value="1"/>
</dbReference>
<evidence type="ECO:0000256" key="8">
    <source>
        <dbReference type="ARBA" id="ARBA00022857"/>
    </source>
</evidence>
<dbReference type="NCBIfam" id="TIGR00033">
    <property type="entry name" value="aroC"/>
    <property type="match status" value="1"/>
</dbReference>
<evidence type="ECO:0000256" key="7">
    <source>
        <dbReference type="ARBA" id="ARBA00022827"/>
    </source>
</evidence>
<keyword evidence="5 11" id="KW-0285">Flavoprotein</keyword>
<reference evidence="13" key="1">
    <citation type="submission" date="2020-10" db="EMBL/GenBank/DDBJ databases">
        <authorList>
            <person name="Gilroy R."/>
        </authorList>
    </citation>
    <scope>NUCLEOTIDE SEQUENCE</scope>
    <source>
        <strain evidence="13">ChiSjej3B21-11622</strain>
    </source>
</reference>
<dbReference type="PANTHER" id="PTHR21085">
    <property type="entry name" value="CHORISMATE SYNTHASE"/>
    <property type="match status" value="1"/>
</dbReference>
<keyword evidence="6 11" id="KW-0288">FMN</keyword>
<evidence type="ECO:0000256" key="1">
    <source>
        <dbReference type="ARBA" id="ARBA00005044"/>
    </source>
</evidence>
<dbReference type="InterPro" id="IPR000453">
    <property type="entry name" value="Chorismate_synth"/>
</dbReference>
<feature type="binding site" evidence="11">
    <location>
        <begin position="125"/>
        <end position="127"/>
    </location>
    <ligand>
        <name>FMN</name>
        <dbReference type="ChEBI" id="CHEBI:58210"/>
    </ligand>
</feature>
<evidence type="ECO:0000256" key="5">
    <source>
        <dbReference type="ARBA" id="ARBA00022630"/>
    </source>
</evidence>
<dbReference type="Pfam" id="PF01264">
    <property type="entry name" value="Chorismate_synt"/>
    <property type="match status" value="1"/>
</dbReference>
<keyword evidence="7 11" id="KW-0274">FAD</keyword>
<dbReference type="NCBIfam" id="NF003793">
    <property type="entry name" value="PRK05382.1"/>
    <property type="match status" value="1"/>
</dbReference>
<feature type="binding site" evidence="11">
    <location>
        <position position="284"/>
    </location>
    <ligand>
        <name>FMN</name>
        <dbReference type="ChEBI" id="CHEBI:58210"/>
    </ligand>
</feature>
<dbReference type="GO" id="GO:0009423">
    <property type="term" value="P:chorismate biosynthetic process"/>
    <property type="evidence" value="ECO:0007669"/>
    <property type="project" value="UniProtKB-UniRule"/>
</dbReference>
<dbReference type="AlphaFoldDB" id="A0A9D0ZUR4"/>
<reference evidence="13" key="2">
    <citation type="journal article" date="2021" name="PeerJ">
        <title>Extensive microbial diversity within the chicken gut microbiome revealed by metagenomics and culture.</title>
        <authorList>
            <person name="Gilroy R."/>
            <person name="Ravi A."/>
            <person name="Getino M."/>
            <person name="Pursley I."/>
            <person name="Horton D.L."/>
            <person name="Alikhan N.F."/>
            <person name="Baker D."/>
            <person name="Gharbi K."/>
            <person name="Hall N."/>
            <person name="Watson M."/>
            <person name="Adriaenssens E.M."/>
            <person name="Foster-Nyarko E."/>
            <person name="Jarju S."/>
            <person name="Secka A."/>
            <person name="Antonio M."/>
            <person name="Oren A."/>
            <person name="Chaudhuri R.R."/>
            <person name="La Ragione R."/>
            <person name="Hildebrand F."/>
            <person name="Pallen M.J."/>
        </authorList>
    </citation>
    <scope>NUCLEOTIDE SEQUENCE</scope>
    <source>
        <strain evidence="13">ChiSjej3B21-11622</strain>
    </source>
</reference>
<dbReference type="PANTHER" id="PTHR21085:SF0">
    <property type="entry name" value="CHORISMATE SYNTHASE"/>
    <property type="match status" value="1"/>
</dbReference>
<dbReference type="CDD" id="cd07304">
    <property type="entry name" value="Chorismate_synthase"/>
    <property type="match status" value="1"/>
</dbReference>
<keyword evidence="10 11" id="KW-0456">Lyase</keyword>
<comment type="caution">
    <text evidence="11">Lacks conserved residue(s) required for the propagation of feature annotation.</text>
</comment>
<proteinExistence type="inferred from homology"/>
<keyword evidence="9 11" id="KW-0057">Aromatic amino acid biosynthesis</keyword>
<dbReference type="GO" id="GO:0005829">
    <property type="term" value="C:cytosol"/>
    <property type="evidence" value="ECO:0007669"/>
    <property type="project" value="TreeGrafter"/>
</dbReference>
<evidence type="ECO:0000313" key="13">
    <source>
        <dbReference type="EMBL" id="HIQ95948.1"/>
    </source>
</evidence>
<dbReference type="EMBL" id="DVFT01000080">
    <property type="protein sequence ID" value="HIQ95948.1"/>
    <property type="molecule type" value="Genomic_DNA"/>
</dbReference>
<name>A0A9D0ZUR4_9FIRM</name>
<evidence type="ECO:0000256" key="2">
    <source>
        <dbReference type="ARBA" id="ARBA00008014"/>
    </source>
</evidence>
<comment type="pathway">
    <text evidence="1 11 12">Metabolic intermediate biosynthesis; chorismate biosynthesis; chorismate from D-erythrose 4-phosphate and phosphoenolpyruvate: step 7/7.</text>
</comment>
<evidence type="ECO:0000256" key="3">
    <source>
        <dbReference type="ARBA" id="ARBA00013036"/>
    </source>
</evidence>
<protein>
    <recommendedName>
        <fullName evidence="3 11">Chorismate synthase</fullName>
        <shortName evidence="11">CS</shortName>
        <ecNumber evidence="3 11">4.2.3.5</ecNumber>
    </recommendedName>
    <alternativeName>
        <fullName evidence="11">5-enolpyruvylshikimate-3-phosphate phospholyase</fullName>
    </alternativeName>
</protein>
<feature type="binding site" evidence="11">
    <location>
        <position position="54"/>
    </location>
    <ligand>
        <name>NADP(+)</name>
        <dbReference type="ChEBI" id="CHEBI:58349"/>
    </ligand>
</feature>
<dbReference type="Gene3D" id="3.60.150.10">
    <property type="entry name" value="Chorismate synthase AroC"/>
    <property type="match status" value="1"/>
</dbReference>
<feature type="binding site" evidence="11">
    <location>
        <position position="48"/>
    </location>
    <ligand>
        <name>NADP(+)</name>
        <dbReference type="ChEBI" id="CHEBI:58349"/>
    </ligand>
</feature>